<keyword evidence="5" id="KW-1185">Reference proteome</keyword>
<feature type="domain" description="BCAS3" evidence="3">
    <location>
        <begin position="64"/>
        <end position="177"/>
    </location>
</feature>
<dbReference type="GO" id="GO:0006914">
    <property type="term" value="P:autophagy"/>
    <property type="evidence" value="ECO:0007669"/>
    <property type="project" value="InterPro"/>
</dbReference>
<organism evidence="4 5">
    <name type="scientific">Malus domestica</name>
    <name type="common">Apple</name>
    <name type="synonym">Pyrus malus</name>
    <dbReference type="NCBI Taxonomy" id="3750"/>
    <lineage>
        <taxon>Eukaryota</taxon>
        <taxon>Viridiplantae</taxon>
        <taxon>Streptophyta</taxon>
        <taxon>Embryophyta</taxon>
        <taxon>Tracheophyta</taxon>
        <taxon>Spermatophyta</taxon>
        <taxon>Magnoliopsida</taxon>
        <taxon>eudicotyledons</taxon>
        <taxon>Gunneridae</taxon>
        <taxon>Pentapetalae</taxon>
        <taxon>rosids</taxon>
        <taxon>fabids</taxon>
        <taxon>Rosales</taxon>
        <taxon>Rosaceae</taxon>
        <taxon>Amygdaloideae</taxon>
        <taxon>Maleae</taxon>
        <taxon>Malus</taxon>
    </lineage>
</organism>
<evidence type="ECO:0000256" key="1">
    <source>
        <dbReference type="SAM" id="MobiDB-lite"/>
    </source>
</evidence>
<feature type="transmembrane region" description="Helical" evidence="2">
    <location>
        <begin position="44"/>
        <end position="63"/>
    </location>
</feature>
<dbReference type="PANTHER" id="PTHR13268">
    <property type="entry name" value="BREAST CARCINOMA AMPLIFIED SEQUENCE 3"/>
    <property type="match status" value="1"/>
</dbReference>
<dbReference type="EMBL" id="RDQH01000329">
    <property type="protein sequence ID" value="RXI04348.1"/>
    <property type="molecule type" value="Genomic_DNA"/>
</dbReference>
<proteinExistence type="predicted"/>
<keyword evidence="2" id="KW-0472">Membrane</keyword>
<feature type="compositionally biased region" description="Basic and acidic residues" evidence="1">
    <location>
        <begin position="204"/>
        <end position="217"/>
    </location>
</feature>
<evidence type="ECO:0000313" key="4">
    <source>
        <dbReference type="EMBL" id="RXI04348.1"/>
    </source>
</evidence>
<feature type="transmembrane region" description="Helical" evidence="2">
    <location>
        <begin position="12"/>
        <end position="32"/>
    </location>
</feature>
<evidence type="ECO:0000256" key="2">
    <source>
        <dbReference type="SAM" id="Phobius"/>
    </source>
</evidence>
<dbReference type="InterPro" id="IPR045142">
    <property type="entry name" value="BCAS3-like"/>
</dbReference>
<keyword evidence="2" id="KW-0812">Transmembrane</keyword>
<dbReference type="Pfam" id="PF12490">
    <property type="entry name" value="BCAS3"/>
    <property type="match status" value="1"/>
</dbReference>
<dbReference type="GO" id="GO:0005737">
    <property type="term" value="C:cytoplasm"/>
    <property type="evidence" value="ECO:0007669"/>
    <property type="project" value="TreeGrafter"/>
</dbReference>
<evidence type="ECO:0000313" key="5">
    <source>
        <dbReference type="Proteomes" id="UP000290289"/>
    </source>
</evidence>
<dbReference type="PANTHER" id="PTHR13268:SF12">
    <property type="entry name" value="AUTOPHAGY-RELATED PROTEIN 18H"/>
    <property type="match status" value="1"/>
</dbReference>
<accession>A0A498KA56</accession>
<feature type="region of interest" description="Disordered" evidence="1">
    <location>
        <begin position="198"/>
        <end position="217"/>
    </location>
</feature>
<evidence type="ECO:0000259" key="3">
    <source>
        <dbReference type="Pfam" id="PF12490"/>
    </source>
</evidence>
<keyword evidence="2" id="KW-1133">Transmembrane helix</keyword>
<reference evidence="4 5" key="1">
    <citation type="submission" date="2018-10" db="EMBL/GenBank/DDBJ databases">
        <title>A high-quality apple genome assembly.</title>
        <authorList>
            <person name="Hu J."/>
        </authorList>
    </citation>
    <scope>NUCLEOTIDE SEQUENCE [LARGE SCALE GENOMIC DNA]</scope>
    <source>
        <strain evidence="5">cv. HFTH1</strain>
        <tissue evidence="4">Young leaf</tissue>
    </source>
</reference>
<comment type="caution">
    <text evidence="4">The sequence shown here is derived from an EMBL/GenBank/DDBJ whole genome shotgun (WGS) entry which is preliminary data.</text>
</comment>
<protein>
    <recommendedName>
        <fullName evidence="3">BCAS3 domain-containing protein</fullName>
    </recommendedName>
</protein>
<gene>
    <name evidence="4" type="ORF">DVH24_038622</name>
</gene>
<name>A0A498KA56_MALDO</name>
<dbReference type="InterPro" id="IPR022175">
    <property type="entry name" value="BCAS3_dom"/>
</dbReference>
<sequence length="217" mass="24386">MTLLALSIRPSSVDVLALVVLDLSFGFGYSLSHISNSFVFRRPFCSALASVFFIVLSFGIHFLDVCRRNDRPEREEGISGIILGKQDDIDRVDSSDCDDNDVGDKELAKPLEPSHVYLSNAEVQINSGRIPIWQKSKVRLLLVSELNFGKDVTGGEMEIETVPVHEVEMRQKDLLPVVHPFHRFQSDWNGRFLIGAGCSSSSSDSHEDKEKFQEKSW</sequence>
<dbReference type="GO" id="GO:0042594">
    <property type="term" value="P:response to starvation"/>
    <property type="evidence" value="ECO:0007669"/>
    <property type="project" value="TreeGrafter"/>
</dbReference>
<dbReference type="Proteomes" id="UP000290289">
    <property type="component" value="Chromosome 3"/>
</dbReference>
<dbReference type="AlphaFoldDB" id="A0A498KA56"/>